<dbReference type="Gramene" id="Mp8g08320.1">
    <property type="protein sequence ID" value="Mp8g08320.1.cds1"/>
    <property type="gene ID" value="Mp8g08320"/>
</dbReference>
<dbReference type="OrthoDB" id="10487597at2759"/>
<feature type="region of interest" description="Disordered" evidence="1">
    <location>
        <begin position="19"/>
        <end position="46"/>
    </location>
</feature>
<dbReference type="EMBL" id="KZ772735">
    <property type="protein sequence ID" value="PTQ36554.1"/>
    <property type="molecule type" value="Genomic_DNA"/>
</dbReference>
<protein>
    <submittedName>
        <fullName evidence="2">Uncharacterized protein</fullName>
    </submittedName>
</protein>
<gene>
    <name evidence="2" type="ORF">MARPO_0063s0086</name>
</gene>
<name>A0A2R6WRV8_MARPO</name>
<organism evidence="2 3">
    <name type="scientific">Marchantia polymorpha</name>
    <name type="common">Common liverwort</name>
    <name type="synonym">Marchantia aquatica</name>
    <dbReference type="NCBI Taxonomy" id="3197"/>
    <lineage>
        <taxon>Eukaryota</taxon>
        <taxon>Viridiplantae</taxon>
        <taxon>Streptophyta</taxon>
        <taxon>Embryophyta</taxon>
        <taxon>Marchantiophyta</taxon>
        <taxon>Marchantiopsida</taxon>
        <taxon>Marchantiidae</taxon>
        <taxon>Marchantiales</taxon>
        <taxon>Marchantiaceae</taxon>
        <taxon>Marchantia</taxon>
    </lineage>
</organism>
<keyword evidence="3" id="KW-1185">Reference proteome</keyword>
<dbReference type="Proteomes" id="UP000244005">
    <property type="component" value="Unassembled WGS sequence"/>
</dbReference>
<evidence type="ECO:0000256" key="1">
    <source>
        <dbReference type="SAM" id="MobiDB-lite"/>
    </source>
</evidence>
<sequence>MGVLTMDCQDYDNLGSRPRCRTRRVRSSSRKQRSGKSQHGSRRRECDNVKTSLVKFRDTSVLLMPNAGGRLGCLLNQINQQLEQRSYLWSSLLLFPTKEGFRTLHQIQARRHKALLALAYDLDEKDRSHNNRVNSTGSSSSKKSSDETIDLQSEFLQMSIQG</sequence>
<dbReference type="AlphaFoldDB" id="A0A2R6WRV8"/>
<proteinExistence type="predicted"/>
<feature type="region of interest" description="Disordered" evidence="1">
    <location>
        <begin position="127"/>
        <end position="148"/>
    </location>
</feature>
<reference evidence="3" key="1">
    <citation type="journal article" date="2017" name="Cell">
        <title>Insights into land plant evolution garnered from the Marchantia polymorpha genome.</title>
        <authorList>
            <person name="Bowman J.L."/>
            <person name="Kohchi T."/>
            <person name="Yamato K.T."/>
            <person name="Jenkins J."/>
            <person name="Shu S."/>
            <person name="Ishizaki K."/>
            <person name="Yamaoka S."/>
            <person name="Nishihama R."/>
            <person name="Nakamura Y."/>
            <person name="Berger F."/>
            <person name="Adam C."/>
            <person name="Aki S.S."/>
            <person name="Althoff F."/>
            <person name="Araki T."/>
            <person name="Arteaga-Vazquez M.A."/>
            <person name="Balasubrmanian S."/>
            <person name="Barry K."/>
            <person name="Bauer D."/>
            <person name="Boehm C.R."/>
            <person name="Briginshaw L."/>
            <person name="Caballero-Perez J."/>
            <person name="Catarino B."/>
            <person name="Chen F."/>
            <person name="Chiyoda S."/>
            <person name="Chovatia M."/>
            <person name="Davies K.M."/>
            <person name="Delmans M."/>
            <person name="Demura T."/>
            <person name="Dierschke T."/>
            <person name="Dolan L."/>
            <person name="Dorantes-Acosta A.E."/>
            <person name="Eklund D.M."/>
            <person name="Florent S.N."/>
            <person name="Flores-Sandoval E."/>
            <person name="Fujiyama A."/>
            <person name="Fukuzawa H."/>
            <person name="Galik B."/>
            <person name="Grimanelli D."/>
            <person name="Grimwood J."/>
            <person name="Grossniklaus U."/>
            <person name="Hamada T."/>
            <person name="Haseloff J."/>
            <person name="Hetherington A.J."/>
            <person name="Higo A."/>
            <person name="Hirakawa Y."/>
            <person name="Hundley H.N."/>
            <person name="Ikeda Y."/>
            <person name="Inoue K."/>
            <person name="Inoue S.I."/>
            <person name="Ishida S."/>
            <person name="Jia Q."/>
            <person name="Kakita M."/>
            <person name="Kanazawa T."/>
            <person name="Kawai Y."/>
            <person name="Kawashima T."/>
            <person name="Kennedy M."/>
            <person name="Kinose K."/>
            <person name="Kinoshita T."/>
            <person name="Kohara Y."/>
            <person name="Koide E."/>
            <person name="Komatsu K."/>
            <person name="Kopischke S."/>
            <person name="Kubo M."/>
            <person name="Kyozuka J."/>
            <person name="Lagercrantz U."/>
            <person name="Lin S.S."/>
            <person name="Lindquist E."/>
            <person name="Lipzen A.M."/>
            <person name="Lu C.W."/>
            <person name="De Luna E."/>
            <person name="Martienssen R.A."/>
            <person name="Minamino N."/>
            <person name="Mizutani M."/>
            <person name="Mizutani M."/>
            <person name="Mochizuki N."/>
            <person name="Monte I."/>
            <person name="Mosher R."/>
            <person name="Nagasaki H."/>
            <person name="Nakagami H."/>
            <person name="Naramoto S."/>
            <person name="Nishitani K."/>
            <person name="Ohtani M."/>
            <person name="Okamoto T."/>
            <person name="Okumura M."/>
            <person name="Phillips J."/>
            <person name="Pollak B."/>
            <person name="Reinders A."/>
            <person name="Rovekamp M."/>
            <person name="Sano R."/>
            <person name="Sawa S."/>
            <person name="Schmid M.W."/>
            <person name="Shirakawa M."/>
            <person name="Solano R."/>
            <person name="Spunde A."/>
            <person name="Suetsugu N."/>
            <person name="Sugano S."/>
            <person name="Sugiyama A."/>
            <person name="Sun R."/>
            <person name="Suzuki Y."/>
            <person name="Takenaka M."/>
            <person name="Takezawa D."/>
            <person name="Tomogane H."/>
            <person name="Tsuzuki M."/>
            <person name="Ueda T."/>
            <person name="Umeda M."/>
            <person name="Ward J.M."/>
            <person name="Watanabe Y."/>
            <person name="Yazaki K."/>
            <person name="Yokoyama R."/>
            <person name="Yoshitake Y."/>
            <person name="Yotsui I."/>
            <person name="Zachgo S."/>
            <person name="Schmutz J."/>
        </authorList>
    </citation>
    <scope>NUCLEOTIDE SEQUENCE [LARGE SCALE GENOMIC DNA]</scope>
    <source>
        <strain evidence="3">Tak-1</strain>
    </source>
</reference>
<feature type="compositionally biased region" description="Basic residues" evidence="1">
    <location>
        <begin position="19"/>
        <end position="42"/>
    </location>
</feature>
<accession>A0A2R6WRV8</accession>
<evidence type="ECO:0000313" key="2">
    <source>
        <dbReference type="EMBL" id="PTQ36554.1"/>
    </source>
</evidence>
<evidence type="ECO:0000313" key="3">
    <source>
        <dbReference type="Proteomes" id="UP000244005"/>
    </source>
</evidence>